<proteinExistence type="predicted"/>
<dbReference type="NCBIfam" id="TIGR04449">
    <property type="entry name" value="halocin_C8_dom"/>
    <property type="match status" value="1"/>
</dbReference>
<reference evidence="1" key="1">
    <citation type="journal article" date="2020" name="mSystems">
        <title>Genome- and Community-Level Interaction Insights into Carbon Utilization and Element Cycling Functions of Hydrothermarchaeota in Hydrothermal Sediment.</title>
        <authorList>
            <person name="Zhou Z."/>
            <person name="Liu Y."/>
            <person name="Xu W."/>
            <person name="Pan J."/>
            <person name="Luo Z.H."/>
            <person name="Li M."/>
        </authorList>
    </citation>
    <scope>NUCLEOTIDE SEQUENCE [LARGE SCALE GENOMIC DNA]</scope>
    <source>
        <strain evidence="1">SpSt-587</strain>
    </source>
</reference>
<evidence type="ECO:0000313" key="1">
    <source>
        <dbReference type="EMBL" id="HGT82367.1"/>
    </source>
</evidence>
<dbReference type="InterPro" id="IPR031033">
    <property type="entry name" value="Halocin_C8_dom"/>
</dbReference>
<gene>
    <name evidence="1" type="ORF">ENT52_01360</name>
</gene>
<dbReference type="AlphaFoldDB" id="A0A7J3M086"/>
<dbReference type="EMBL" id="DSYZ01000030">
    <property type="protein sequence ID" value="HGT82367.1"/>
    <property type="molecule type" value="Genomic_DNA"/>
</dbReference>
<sequence>MEIKSKAKLSEHYRILAEVLNEIRKQDETSWIWNKAKLELIYLSRLVDRNLAEFNVEGKGAAFVLDNSFNCNLCWELASALCAALASGVSQYLACSTVCAPVCVAFVSAGGVGYLICLAVCQTSCNTLLRVIIGAGVFTACSAGAGWICSQAGLC</sequence>
<comment type="caution">
    <text evidence="1">The sequence shown here is derived from an EMBL/GenBank/DDBJ whole genome shotgun (WGS) entry which is preliminary data.</text>
</comment>
<name>A0A7J3M086_ARCFL</name>
<accession>A0A7J3M086</accession>
<protein>
    <submittedName>
        <fullName evidence="1">Uncharacterized protein</fullName>
    </submittedName>
</protein>
<organism evidence="1">
    <name type="scientific">Archaeoglobus fulgidus</name>
    <dbReference type="NCBI Taxonomy" id="2234"/>
    <lineage>
        <taxon>Archaea</taxon>
        <taxon>Methanobacteriati</taxon>
        <taxon>Methanobacteriota</taxon>
        <taxon>Archaeoglobi</taxon>
        <taxon>Archaeoglobales</taxon>
        <taxon>Archaeoglobaceae</taxon>
        <taxon>Archaeoglobus</taxon>
    </lineage>
</organism>